<feature type="compositionally biased region" description="Polar residues" evidence="1">
    <location>
        <begin position="22"/>
        <end position="31"/>
    </location>
</feature>
<name>A0AAN7JRW4_9MYRT</name>
<feature type="compositionally biased region" description="Polar residues" evidence="1">
    <location>
        <begin position="62"/>
        <end position="76"/>
    </location>
</feature>
<protein>
    <submittedName>
        <fullName evidence="2">Uncharacterized protein</fullName>
    </submittedName>
</protein>
<proteinExistence type="predicted"/>
<evidence type="ECO:0000313" key="3">
    <source>
        <dbReference type="Proteomes" id="UP001345219"/>
    </source>
</evidence>
<evidence type="ECO:0000256" key="1">
    <source>
        <dbReference type="SAM" id="MobiDB-lite"/>
    </source>
</evidence>
<dbReference type="AlphaFoldDB" id="A0AAN7JRW4"/>
<dbReference type="Proteomes" id="UP001345219">
    <property type="component" value="Chromosome 16"/>
</dbReference>
<accession>A0AAN7JRW4</accession>
<feature type="compositionally biased region" description="Polar residues" evidence="1">
    <location>
        <begin position="1"/>
        <end position="13"/>
    </location>
</feature>
<reference evidence="2 3" key="1">
    <citation type="journal article" date="2023" name="Hortic Res">
        <title>Pangenome of water caltrop reveals structural variations and asymmetric subgenome divergence after allopolyploidization.</title>
        <authorList>
            <person name="Zhang X."/>
            <person name="Chen Y."/>
            <person name="Wang L."/>
            <person name="Yuan Y."/>
            <person name="Fang M."/>
            <person name="Shi L."/>
            <person name="Lu R."/>
            <person name="Comes H.P."/>
            <person name="Ma Y."/>
            <person name="Chen Y."/>
            <person name="Huang G."/>
            <person name="Zhou Y."/>
            <person name="Zheng Z."/>
            <person name="Qiu Y."/>
        </authorList>
    </citation>
    <scope>NUCLEOTIDE SEQUENCE [LARGE SCALE GENOMIC DNA]</scope>
    <source>
        <tissue evidence="2">Roots</tissue>
    </source>
</reference>
<comment type="caution">
    <text evidence="2">The sequence shown here is derived from an EMBL/GenBank/DDBJ whole genome shotgun (WGS) entry which is preliminary data.</text>
</comment>
<dbReference type="EMBL" id="JAXIOK010000016">
    <property type="protein sequence ID" value="KAK4753285.1"/>
    <property type="molecule type" value="Genomic_DNA"/>
</dbReference>
<evidence type="ECO:0000313" key="2">
    <source>
        <dbReference type="EMBL" id="KAK4753285.1"/>
    </source>
</evidence>
<sequence>MSIYDQIQINQMSERTEEKENSSGPTKANGTGATGDENLLKYTNDAGFFPGDHPPDEELLPTRNQNSLTAPRPTCQ</sequence>
<feature type="region of interest" description="Disordered" evidence="1">
    <location>
        <begin position="1"/>
        <end position="76"/>
    </location>
</feature>
<gene>
    <name evidence="2" type="ORF">SAY87_022083</name>
</gene>
<keyword evidence="3" id="KW-1185">Reference proteome</keyword>
<organism evidence="2 3">
    <name type="scientific">Trapa incisa</name>
    <dbReference type="NCBI Taxonomy" id="236973"/>
    <lineage>
        <taxon>Eukaryota</taxon>
        <taxon>Viridiplantae</taxon>
        <taxon>Streptophyta</taxon>
        <taxon>Embryophyta</taxon>
        <taxon>Tracheophyta</taxon>
        <taxon>Spermatophyta</taxon>
        <taxon>Magnoliopsida</taxon>
        <taxon>eudicotyledons</taxon>
        <taxon>Gunneridae</taxon>
        <taxon>Pentapetalae</taxon>
        <taxon>rosids</taxon>
        <taxon>malvids</taxon>
        <taxon>Myrtales</taxon>
        <taxon>Lythraceae</taxon>
        <taxon>Trapa</taxon>
    </lineage>
</organism>